<evidence type="ECO:0000313" key="3">
    <source>
        <dbReference type="Proteomes" id="UP000694890"/>
    </source>
</evidence>
<evidence type="ECO:0000256" key="1">
    <source>
        <dbReference type="ARBA" id="ARBA00009447"/>
    </source>
</evidence>
<dbReference type="InterPro" id="IPR042532">
    <property type="entry name" value="EXOC3/Sec6_C"/>
</dbReference>
<name>A0AAJ8BJJ4_LATCA</name>
<dbReference type="GeneID" id="108902190"/>
<dbReference type="PANTHER" id="PTHR21292">
    <property type="entry name" value="EXOCYST COMPLEX COMPONENT SEC6-RELATED"/>
    <property type="match status" value="1"/>
</dbReference>
<proteinExistence type="inferred from homology"/>
<organism evidence="3 4">
    <name type="scientific">Lates calcarifer</name>
    <name type="common">Barramundi</name>
    <name type="synonym">Holocentrus calcarifer</name>
    <dbReference type="NCBI Taxonomy" id="8187"/>
    <lineage>
        <taxon>Eukaryota</taxon>
        <taxon>Metazoa</taxon>
        <taxon>Chordata</taxon>
        <taxon>Craniata</taxon>
        <taxon>Vertebrata</taxon>
        <taxon>Euteleostomi</taxon>
        <taxon>Actinopterygii</taxon>
        <taxon>Neopterygii</taxon>
        <taxon>Teleostei</taxon>
        <taxon>Neoteleostei</taxon>
        <taxon>Acanthomorphata</taxon>
        <taxon>Carangaria</taxon>
        <taxon>Carangaria incertae sedis</taxon>
        <taxon>Centropomidae</taxon>
        <taxon>Lates</taxon>
    </lineage>
</organism>
<dbReference type="InterPro" id="IPR010326">
    <property type="entry name" value="EXOC3/Sec6"/>
</dbReference>
<accession>A0AAJ8BJJ4</accession>
<reference evidence="4" key="1">
    <citation type="submission" date="2025-08" db="UniProtKB">
        <authorList>
            <consortium name="RefSeq"/>
        </authorList>
    </citation>
    <scope>IDENTIFICATION</scope>
    <source>
        <tissue evidence="4">Brain</tissue>
    </source>
</reference>
<comment type="similarity">
    <text evidence="1">Belongs to the SEC6 family.</text>
</comment>
<feature type="compositionally biased region" description="Low complexity" evidence="2">
    <location>
        <begin position="50"/>
        <end position="90"/>
    </location>
</feature>
<dbReference type="AlphaFoldDB" id="A0AAJ8BJJ4"/>
<dbReference type="KEGG" id="lcf:108902190"/>
<dbReference type="GO" id="GO:0000145">
    <property type="term" value="C:exocyst"/>
    <property type="evidence" value="ECO:0007669"/>
    <property type="project" value="InterPro"/>
</dbReference>
<dbReference type="GO" id="GO:0000149">
    <property type="term" value="F:SNARE binding"/>
    <property type="evidence" value="ECO:0007669"/>
    <property type="project" value="TreeGrafter"/>
</dbReference>
<feature type="region of interest" description="Disordered" evidence="2">
    <location>
        <begin position="1"/>
        <end position="122"/>
    </location>
</feature>
<protein>
    <submittedName>
        <fullName evidence="4">LOW QUALITY PROTEIN: exocyst complex component 3-like protein 4</fullName>
    </submittedName>
</protein>
<feature type="compositionally biased region" description="Polar residues" evidence="2">
    <location>
        <begin position="18"/>
        <end position="30"/>
    </location>
</feature>
<dbReference type="Gene3D" id="1.10.357.70">
    <property type="entry name" value="Exocyst complex component Sec6, C-terminal domain"/>
    <property type="match status" value="1"/>
</dbReference>
<dbReference type="PANTHER" id="PTHR21292:SF7">
    <property type="entry name" value="EXOCYST COMPLEX COMPONENT 3-LIKE 2"/>
    <property type="match status" value="1"/>
</dbReference>
<evidence type="ECO:0000256" key="2">
    <source>
        <dbReference type="SAM" id="MobiDB-lite"/>
    </source>
</evidence>
<dbReference type="GO" id="GO:0006887">
    <property type="term" value="P:exocytosis"/>
    <property type="evidence" value="ECO:0007669"/>
    <property type="project" value="InterPro"/>
</dbReference>
<dbReference type="GO" id="GO:0051601">
    <property type="term" value="P:exocyst localization"/>
    <property type="evidence" value="ECO:0007669"/>
    <property type="project" value="TreeGrafter"/>
</dbReference>
<dbReference type="Proteomes" id="UP000694890">
    <property type="component" value="Linkage group LG19"/>
</dbReference>
<dbReference type="RefSeq" id="XP_050934233.1">
    <property type="nucleotide sequence ID" value="XM_051078276.1"/>
</dbReference>
<sequence length="785" mass="90246">MSEMMDKSTVNPDEDTVSLKSNGKTPTNDSPVKLGMMKSFKKSIQRAAEKSLLSPGGKGSKGTPKANVTESGSQPPLSPGPSVGSPVTPGKDSDSDISHPLKRSKTADPSMPSTDSFVRGSIRRSLPFVKRKKSKSVGEGLVEEKKEETEEEEVVLAEIEEIYTLPEIPHSPLSVMQISKLIETEVLEEAHLNLLALRREFQQEQDQSGGDAPMELAKKEKDLSLLYGDLRKKINTIVRDSNSVPSRNQELLLLTARIIQEEDKRAEEPGGLPGSWMEAWREAVEEGVQAKVKSVHLGQGEQKEQKEQREQSASWLAVHLGLLGKTIIEDLESVKRELQWSYPPSFKVFSTYVRSYHRVVAQHLKKVEQQVTERRDLYSLLNWIINTYKSETIMGSLSLQPDMNDESTDLQLEENFLKQLKEKYCCRVKVDMKSSLNKIIELENEEFWKDRRMPEKDDEFLNSEFHMDIWTQVKSNCQNSRVIDAELELKVLSSCLEELKGFPKRFEEEFNRLCGALKPQPLWAEYQITYINSFSALQEHMDGYLAACPHEVEGFKIEARWLIVRLLQGLEDQFKEDVKPYLQRMMTRKWLTNDEDFNDLYSRTKLLSQHCALMRPPHVQEFANRLHYHVVKEYIGQLMKNNYSCKNRKHEKAADKIRQQWDKLVDVFEDMKSTCEWLNLAGDNLGDIIGQKNKKDIKDHLESLVKHYPDFSKKHLIAVLNFRGLMRGREHQRILQRFTELKKKTDSANGGDRSRVFFSDMQVTVNTDCLSNLPFSCFNVLLPDN</sequence>
<gene>
    <name evidence="4" type="primary">LOC108902190</name>
</gene>
<dbReference type="Pfam" id="PF06046">
    <property type="entry name" value="Sec6"/>
    <property type="match status" value="1"/>
</dbReference>
<evidence type="ECO:0000313" key="4">
    <source>
        <dbReference type="RefSeq" id="XP_050934233.1"/>
    </source>
</evidence>